<comment type="caution">
    <text evidence="1">The sequence shown here is derived from an EMBL/GenBank/DDBJ whole genome shotgun (WGS) entry which is preliminary data.</text>
</comment>
<organism evidence="1 2">
    <name type="scientific">Dactylonectria estremocensis</name>
    <dbReference type="NCBI Taxonomy" id="1079267"/>
    <lineage>
        <taxon>Eukaryota</taxon>
        <taxon>Fungi</taxon>
        <taxon>Dikarya</taxon>
        <taxon>Ascomycota</taxon>
        <taxon>Pezizomycotina</taxon>
        <taxon>Sordariomycetes</taxon>
        <taxon>Hypocreomycetidae</taxon>
        <taxon>Hypocreales</taxon>
        <taxon>Nectriaceae</taxon>
        <taxon>Dactylonectria</taxon>
    </lineage>
</organism>
<reference evidence="1" key="1">
    <citation type="journal article" date="2021" name="Nat. Commun.">
        <title>Genetic determinants of endophytism in the Arabidopsis root mycobiome.</title>
        <authorList>
            <person name="Mesny F."/>
            <person name="Miyauchi S."/>
            <person name="Thiergart T."/>
            <person name="Pickel B."/>
            <person name="Atanasova L."/>
            <person name="Karlsson M."/>
            <person name="Huettel B."/>
            <person name="Barry K.W."/>
            <person name="Haridas S."/>
            <person name="Chen C."/>
            <person name="Bauer D."/>
            <person name="Andreopoulos W."/>
            <person name="Pangilinan J."/>
            <person name="LaButti K."/>
            <person name="Riley R."/>
            <person name="Lipzen A."/>
            <person name="Clum A."/>
            <person name="Drula E."/>
            <person name="Henrissat B."/>
            <person name="Kohler A."/>
            <person name="Grigoriev I.V."/>
            <person name="Martin F.M."/>
            <person name="Hacquard S."/>
        </authorList>
    </citation>
    <scope>NUCLEOTIDE SEQUENCE</scope>
    <source>
        <strain evidence="1">MPI-CAGE-AT-0021</strain>
    </source>
</reference>
<gene>
    <name evidence="1" type="ORF">B0J13DRAFT_153907</name>
</gene>
<evidence type="ECO:0000313" key="1">
    <source>
        <dbReference type="EMBL" id="KAH7123411.1"/>
    </source>
</evidence>
<protein>
    <submittedName>
        <fullName evidence="1">Uncharacterized protein</fullName>
    </submittedName>
</protein>
<dbReference type="Proteomes" id="UP000717696">
    <property type="component" value="Unassembled WGS sequence"/>
</dbReference>
<name>A0A9P9DQF4_9HYPO</name>
<sequence length="188" mass="21169">MIHPTDQFINMDHSLSSLRGLIFEIEPGYHATMILPGATAPDSEKFKRFMNMNHQFIRSRIVQLTPEFRVVLPERQGHEEMITIQSFMEDKSVGRSWRMAIQGSSSLMLKICRRLRSGDQSARDAVICHASGEQMSWSWKCEQCSVRDVLPGGCIRLQDNFDGVCSSCILQGNQGLCSARVRGECGEG</sequence>
<evidence type="ECO:0000313" key="2">
    <source>
        <dbReference type="Proteomes" id="UP000717696"/>
    </source>
</evidence>
<dbReference type="AlphaFoldDB" id="A0A9P9DQF4"/>
<dbReference type="OrthoDB" id="5078989at2759"/>
<accession>A0A9P9DQF4</accession>
<keyword evidence="2" id="KW-1185">Reference proteome</keyword>
<proteinExistence type="predicted"/>
<dbReference type="EMBL" id="JAGMUU010000025">
    <property type="protein sequence ID" value="KAH7123411.1"/>
    <property type="molecule type" value="Genomic_DNA"/>
</dbReference>